<protein>
    <submittedName>
        <fullName evidence="3">Uncharacterized protein</fullName>
    </submittedName>
</protein>
<dbReference type="EMBL" id="BGZK01000255">
    <property type="protein sequence ID" value="GBP32106.1"/>
    <property type="molecule type" value="Genomic_DNA"/>
</dbReference>
<feature type="compositionally biased region" description="Polar residues" evidence="1">
    <location>
        <begin position="66"/>
        <end position="75"/>
    </location>
</feature>
<dbReference type="AlphaFoldDB" id="A0A4C1V1D0"/>
<keyword evidence="4" id="KW-1185">Reference proteome</keyword>
<proteinExistence type="predicted"/>
<feature type="region of interest" description="Disordered" evidence="1">
    <location>
        <begin position="61"/>
        <end position="81"/>
    </location>
</feature>
<feature type="chain" id="PRO_5020032045" evidence="2">
    <location>
        <begin position="17"/>
        <end position="81"/>
    </location>
</feature>
<keyword evidence="2" id="KW-0732">Signal</keyword>
<comment type="caution">
    <text evidence="3">The sequence shown here is derived from an EMBL/GenBank/DDBJ whole genome shotgun (WGS) entry which is preliminary data.</text>
</comment>
<accession>A0A4C1V1D0</accession>
<dbReference type="Proteomes" id="UP000299102">
    <property type="component" value="Unassembled WGS sequence"/>
</dbReference>
<evidence type="ECO:0000256" key="1">
    <source>
        <dbReference type="SAM" id="MobiDB-lite"/>
    </source>
</evidence>
<evidence type="ECO:0000313" key="3">
    <source>
        <dbReference type="EMBL" id="GBP32106.1"/>
    </source>
</evidence>
<gene>
    <name evidence="3" type="ORF">EVAR_80872_1</name>
</gene>
<evidence type="ECO:0000256" key="2">
    <source>
        <dbReference type="SAM" id="SignalP"/>
    </source>
</evidence>
<evidence type="ECO:0000313" key="4">
    <source>
        <dbReference type="Proteomes" id="UP000299102"/>
    </source>
</evidence>
<reference evidence="3 4" key="1">
    <citation type="journal article" date="2019" name="Commun. Biol.">
        <title>The bagworm genome reveals a unique fibroin gene that provides high tensile strength.</title>
        <authorList>
            <person name="Kono N."/>
            <person name="Nakamura H."/>
            <person name="Ohtoshi R."/>
            <person name="Tomita M."/>
            <person name="Numata K."/>
            <person name="Arakawa K."/>
        </authorList>
    </citation>
    <scope>NUCLEOTIDE SEQUENCE [LARGE SCALE GENOMIC DNA]</scope>
</reference>
<sequence>MVKLITMMHIAALVDARLLKEEKLDYGRGMELRRSFGTDPEGLIAQNSTVGLDTHRCRGRSAPSDIANTPQNLSFTGIGGH</sequence>
<feature type="signal peptide" evidence="2">
    <location>
        <begin position="1"/>
        <end position="16"/>
    </location>
</feature>
<organism evidence="3 4">
    <name type="scientific">Eumeta variegata</name>
    <name type="common">Bagworm moth</name>
    <name type="synonym">Eumeta japonica</name>
    <dbReference type="NCBI Taxonomy" id="151549"/>
    <lineage>
        <taxon>Eukaryota</taxon>
        <taxon>Metazoa</taxon>
        <taxon>Ecdysozoa</taxon>
        <taxon>Arthropoda</taxon>
        <taxon>Hexapoda</taxon>
        <taxon>Insecta</taxon>
        <taxon>Pterygota</taxon>
        <taxon>Neoptera</taxon>
        <taxon>Endopterygota</taxon>
        <taxon>Lepidoptera</taxon>
        <taxon>Glossata</taxon>
        <taxon>Ditrysia</taxon>
        <taxon>Tineoidea</taxon>
        <taxon>Psychidae</taxon>
        <taxon>Oiketicinae</taxon>
        <taxon>Eumeta</taxon>
    </lineage>
</organism>
<name>A0A4C1V1D0_EUMVA</name>